<keyword evidence="7" id="KW-1185">Reference proteome</keyword>
<keyword evidence="2" id="KW-0964">Secreted</keyword>
<dbReference type="EMBL" id="CACVKT020006832">
    <property type="protein sequence ID" value="CAC5403753.1"/>
    <property type="molecule type" value="Genomic_DNA"/>
</dbReference>
<proteinExistence type="predicted"/>
<evidence type="ECO:0000259" key="4">
    <source>
        <dbReference type="Pfam" id="PF25106"/>
    </source>
</evidence>
<dbReference type="PANTHER" id="PTHR14905">
    <property type="entry name" value="NG37"/>
    <property type="match status" value="1"/>
</dbReference>
<dbReference type="Pfam" id="PF25106">
    <property type="entry name" value="VWA_4"/>
    <property type="match status" value="1"/>
</dbReference>
<dbReference type="InterPro" id="IPR052577">
    <property type="entry name" value="VWA7"/>
</dbReference>
<accession>A0A6J8D4U1</accession>
<dbReference type="SUPFAM" id="SSF53300">
    <property type="entry name" value="vWA-like"/>
    <property type="match status" value="1"/>
</dbReference>
<gene>
    <name evidence="6" type="ORF">MCOR_37621</name>
</gene>
<dbReference type="Proteomes" id="UP000507470">
    <property type="component" value="Unassembled WGS sequence"/>
</dbReference>
<evidence type="ECO:0000256" key="3">
    <source>
        <dbReference type="ARBA" id="ARBA00022729"/>
    </source>
</evidence>
<feature type="domain" description="Hemicentin-1-like von Willebrand factor A" evidence="4">
    <location>
        <begin position="117"/>
        <end position="203"/>
    </location>
</feature>
<comment type="subcellular location">
    <subcellularLocation>
        <location evidence="1">Secreted</location>
    </subcellularLocation>
</comment>
<dbReference type="InterPro" id="IPR036465">
    <property type="entry name" value="vWFA_dom_sf"/>
</dbReference>
<dbReference type="InterPro" id="IPR056862">
    <property type="entry name" value="VWA7_N"/>
</dbReference>
<reference evidence="6 7" key="1">
    <citation type="submission" date="2020-06" db="EMBL/GenBank/DDBJ databases">
        <authorList>
            <person name="Li R."/>
            <person name="Bekaert M."/>
        </authorList>
    </citation>
    <scope>NUCLEOTIDE SEQUENCE [LARGE SCALE GENOMIC DNA]</scope>
    <source>
        <strain evidence="7">wild</strain>
    </source>
</reference>
<organism evidence="6 7">
    <name type="scientific">Mytilus coruscus</name>
    <name type="common">Sea mussel</name>
    <dbReference type="NCBI Taxonomy" id="42192"/>
    <lineage>
        <taxon>Eukaryota</taxon>
        <taxon>Metazoa</taxon>
        <taxon>Spiralia</taxon>
        <taxon>Lophotrochozoa</taxon>
        <taxon>Mollusca</taxon>
        <taxon>Bivalvia</taxon>
        <taxon>Autobranchia</taxon>
        <taxon>Pteriomorphia</taxon>
        <taxon>Mytilida</taxon>
        <taxon>Mytiloidea</taxon>
        <taxon>Mytilidae</taxon>
        <taxon>Mytilinae</taxon>
        <taxon>Mytilus</taxon>
    </lineage>
</organism>
<evidence type="ECO:0000313" key="7">
    <source>
        <dbReference type="Proteomes" id="UP000507470"/>
    </source>
</evidence>
<keyword evidence="3" id="KW-0732">Signal</keyword>
<dbReference type="AlphaFoldDB" id="A0A6J8D4U1"/>
<dbReference type="Pfam" id="PF25107">
    <property type="entry name" value="VWA7_N"/>
    <property type="match status" value="1"/>
</dbReference>
<dbReference type="InterPro" id="IPR056861">
    <property type="entry name" value="HMCN1-like_VWA"/>
</dbReference>
<feature type="domain" description="VWA7 N-terminal" evidence="5">
    <location>
        <begin position="29"/>
        <end position="81"/>
    </location>
</feature>
<evidence type="ECO:0000256" key="1">
    <source>
        <dbReference type="ARBA" id="ARBA00004613"/>
    </source>
</evidence>
<sequence length="221" mass="23774">MRSGEPIPPKKIFIHEYEIPVTGDNWKSGTGKCSHGGERDSSRVLHATGGINKETHSPIASPHYYLHRKAGLVATAATLNFFVGNETSYVRSVGAAQLGKILGLESECLNCFGPSQSIVFVIDTTGSMADDIRAVRTAALELVAKTIITPSYHPFNYILVKFNDPGTLTTYQETSNATEMQRWLNDIRVNGGYDCPEYSMTGLVKGGGKASKPECSGGGNA</sequence>
<evidence type="ECO:0000256" key="2">
    <source>
        <dbReference type="ARBA" id="ARBA00022525"/>
    </source>
</evidence>
<name>A0A6J8D4U1_MYTCO</name>
<evidence type="ECO:0000259" key="5">
    <source>
        <dbReference type="Pfam" id="PF25107"/>
    </source>
</evidence>
<dbReference type="Gene3D" id="3.40.50.410">
    <property type="entry name" value="von Willebrand factor, type A domain"/>
    <property type="match status" value="1"/>
</dbReference>
<dbReference type="OrthoDB" id="10043511at2759"/>
<evidence type="ECO:0000313" key="6">
    <source>
        <dbReference type="EMBL" id="CAC5403753.1"/>
    </source>
</evidence>
<protein>
    <recommendedName>
        <fullName evidence="8">VWFA domain-containing protein</fullName>
    </recommendedName>
</protein>
<evidence type="ECO:0008006" key="8">
    <source>
        <dbReference type="Google" id="ProtNLM"/>
    </source>
</evidence>
<dbReference type="PANTHER" id="PTHR14905:SF7">
    <property type="entry name" value="VON WILLEBRAND FACTOR A DOMAIN-CONTAINING PROTEIN 7"/>
    <property type="match status" value="1"/>
</dbReference>